<dbReference type="InterPro" id="IPR008972">
    <property type="entry name" value="Cupredoxin"/>
</dbReference>
<dbReference type="Gene3D" id="2.60.40.420">
    <property type="entry name" value="Cupredoxins - blue copper proteins"/>
    <property type="match status" value="1"/>
</dbReference>
<dbReference type="SUPFAM" id="SSF49503">
    <property type="entry name" value="Cupredoxins"/>
    <property type="match status" value="1"/>
</dbReference>
<sequence>MLLPQLSWANKLQLEIVDKRGDRLANAAVIVDDRYLANSVDKTPQVVTIDQVDRQFVPFLTTLRVGSEAVFPNSDNIRHHVYSFSEPKPFELKLYSDKERPSVFFNKPGVVTLGCNIHDQMIAHLLVTDGQTATASNDQGQLLLELSDSVPPQFSITVWHPLQGENLSVAKQVEIDLSQQQTVKVALDVMPEKADDEPKSRLEQRFNRTGNL</sequence>
<dbReference type="OrthoDB" id="9772097at2"/>
<evidence type="ECO:0000313" key="2">
    <source>
        <dbReference type="EMBL" id="RUO78115.1"/>
    </source>
</evidence>
<evidence type="ECO:0000256" key="1">
    <source>
        <dbReference type="SAM" id="MobiDB-lite"/>
    </source>
</evidence>
<organism evidence="2 3">
    <name type="scientific">Idiomarina seosinensis</name>
    <dbReference type="NCBI Taxonomy" id="281739"/>
    <lineage>
        <taxon>Bacteria</taxon>
        <taxon>Pseudomonadati</taxon>
        <taxon>Pseudomonadota</taxon>
        <taxon>Gammaproteobacteria</taxon>
        <taxon>Alteromonadales</taxon>
        <taxon>Idiomarinaceae</taxon>
        <taxon>Idiomarina</taxon>
    </lineage>
</organism>
<reference evidence="2 3" key="1">
    <citation type="journal article" date="2011" name="Front. Microbiol.">
        <title>Genomic signatures of strain selection and enhancement in Bacillus atrophaeus var. globigii, a historical biowarfare simulant.</title>
        <authorList>
            <person name="Gibbons H.S."/>
            <person name="Broomall S.M."/>
            <person name="McNew L.A."/>
            <person name="Daligault H."/>
            <person name="Chapman C."/>
            <person name="Bruce D."/>
            <person name="Karavis M."/>
            <person name="Krepps M."/>
            <person name="McGregor P.A."/>
            <person name="Hong C."/>
            <person name="Park K.H."/>
            <person name="Akmal A."/>
            <person name="Feldman A."/>
            <person name="Lin J.S."/>
            <person name="Chang W.E."/>
            <person name="Higgs B.W."/>
            <person name="Demirev P."/>
            <person name="Lindquist J."/>
            <person name="Liem A."/>
            <person name="Fochler E."/>
            <person name="Read T.D."/>
            <person name="Tapia R."/>
            <person name="Johnson S."/>
            <person name="Bishop-Lilly K.A."/>
            <person name="Detter C."/>
            <person name="Han C."/>
            <person name="Sozhamannan S."/>
            <person name="Rosenzweig C.N."/>
            <person name="Skowronski E.W."/>
        </authorList>
    </citation>
    <scope>NUCLEOTIDE SEQUENCE [LARGE SCALE GENOMIC DNA]</scope>
    <source>
        <strain evidence="2 3">CL-SP19</strain>
    </source>
</reference>
<feature type="region of interest" description="Disordered" evidence="1">
    <location>
        <begin position="192"/>
        <end position="212"/>
    </location>
</feature>
<name>A0A432ZJA6_9GAMM</name>
<feature type="compositionally biased region" description="Basic and acidic residues" evidence="1">
    <location>
        <begin position="192"/>
        <end position="206"/>
    </location>
</feature>
<evidence type="ECO:0000313" key="3">
    <source>
        <dbReference type="Proteomes" id="UP000287908"/>
    </source>
</evidence>
<proteinExistence type="predicted"/>
<accession>A0A432ZJA6</accession>
<dbReference type="EMBL" id="PIQF01000001">
    <property type="protein sequence ID" value="RUO78115.1"/>
    <property type="molecule type" value="Genomic_DNA"/>
</dbReference>
<gene>
    <name evidence="2" type="ORF">CWI81_01740</name>
</gene>
<protein>
    <submittedName>
        <fullName evidence="2">Methylamine utilization protein</fullName>
    </submittedName>
</protein>
<comment type="caution">
    <text evidence="2">The sequence shown here is derived from an EMBL/GenBank/DDBJ whole genome shotgun (WGS) entry which is preliminary data.</text>
</comment>
<dbReference type="AlphaFoldDB" id="A0A432ZJA6"/>
<keyword evidence="3" id="KW-1185">Reference proteome</keyword>
<dbReference type="Proteomes" id="UP000287908">
    <property type="component" value="Unassembled WGS sequence"/>
</dbReference>